<protein>
    <submittedName>
        <fullName evidence="1">DUF4304 domain-containing protein</fullName>
    </submittedName>
</protein>
<reference evidence="1 2" key="1">
    <citation type="submission" date="2019-12" db="EMBL/GenBank/DDBJ databases">
        <title>Genomic-based taxomic classification of the family Erythrobacteraceae.</title>
        <authorList>
            <person name="Xu L."/>
        </authorList>
    </citation>
    <scope>NUCLEOTIDE SEQUENCE [LARGE SCALE GENOMIC DNA]</scope>
    <source>
        <strain evidence="1 2">DSM 17792</strain>
    </source>
</reference>
<organism evidence="1 2">
    <name type="scientific">Qipengyuania vulgaris</name>
    <dbReference type="NCBI Taxonomy" id="291985"/>
    <lineage>
        <taxon>Bacteria</taxon>
        <taxon>Pseudomonadati</taxon>
        <taxon>Pseudomonadota</taxon>
        <taxon>Alphaproteobacteria</taxon>
        <taxon>Sphingomonadales</taxon>
        <taxon>Erythrobacteraceae</taxon>
        <taxon>Qipengyuania</taxon>
    </lineage>
</organism>
<evidence type="ECO:0000313" key="1">
    <source>
        <dbReference type="EMBL" id="MXO49318.1"/>
    </source>
</evidence>
<name>A0A844XWJ5_9SPHN</name>
<dbReference type="EMBL" id="WTYC01000009">
    <property type="protein sequence ID" value="MXO49318.1"/>
    <property type="molecule type" value="Genomic_DNA"/>
</dbReference>
<gene>
    <name evidence="1" type="ORF">GRI69_13750</name>
</gene>
<comment type="caution">
    <text evidence="1">The sequence shown here is derived from an EMBL/GenBank/DDBJ whole genome shotgun (WGS) entry which is preliminary data.</text>
</comment>
<dbReference type="AlphaFoldDB" id="A0A844XWJ5"/>
<sequence length="130" mass="14332">MDTAIKTIVVPHLRAMGFKGSMPHFHRPRGEAVDLLSFQFRSDGGAFVVELGRVAAGGFDFHGKHIPAAKAQNRYLKERHRLGSELRVNYGDHWFVFSGHDADEVAREVCGALDQAEVWAFVDTVAVLGG</sequence>
<dbReference type="Proteomes" id="UP000448199">
    <property type="component" value="Unassembled WGS sequence"/>
</dbReference>
<dbReference type="Pfam" id="PF14137">
    <property type="entry name" value="DUF4304"/>
    <property type="match status" value="1"/>
</dbReference>
<keyword evidence="2" id="KW-1185">Reference proteome</keyword>
<dbReference type="InterPro" id="IPR025412">
    <property type="entry name" value="DUF4304"/>
</dbReference>
<dbReference type="RefSeq" id="WP_160728848.1">
    <property type="nucleotide sequence ID" value="NZ_WTYC01000009.1"/>
</dbReference>
<accession>A0A844XWJ5</accession>
<evidence type="ECO:0000313" key="2">
    <source>
        <dbReference type="Proteomes" id="UP000448199"/>
    </source>
</evidence>
<dbReference type="OrthoDB" id="6914375at2"/>
<proteinExistence type="predicted"/>